<dbReference type="PROSITE" id="PS50118">
    <property type="entry name" value="HMG_BOX_2"/>
    <property type="match status" value="1"/>
</dbReference>
<feature type="DNA-binding region" description="HMG box" evidence="1">
    <location>
        <begin position="26"/>
        <end position="94"/>
    </location>
</feature>
<feature type="domain" description="HMG box" evidence="2">
    <location>
        <begin position="26"/>
        <end position="94"/>
    </location>
</feature>
<keyword evidence="4" id="KW-1185">Reference proteome</keyword>
<keyword evidence="1" id="KW-0238">DNA-binding</keyword>
<reference evidence="3 4" key="1">
    <citation type="journal article" date="2019" name="Environ. Microbiol.">
        <title>At the nexus of three kingdoms: the genome of the mycorrhizal fungus Gigaspora margarita provides insights into plant, endobacterial and fungal interactions.</title>
        <authorList>
            <person name="Venice F."/>
            <person name="Ghignone S."/>
            <person name="Salvioli di Fossalunga A."/>
            <person name="Amselem J."/>
            <person name="Novero M."/>
            <person name="Xianan X."/>
            <person name="Sedzielewska Toro K."/>
            <person name="Morin E."/>
            <person name="Lipzen A."/>
            <person name="Grigoriev I.V."/>
            <person name="Henrissat B."/>
            <person name="Martin F.M."/>
            <person name="Bonfante P."/>
        </authorList>
    </citation>
    <scope>NUCLEOTIDE SEQUENCE [LARGE SCALE GENOMIC DNA]</scope>
    <source>
        <strain evidence="3 4">BEG34</strain>
    </source>
</reference>
<dbReference type="InterPro" id="IPR009071">
    <property type="entry name" value="HMG_box_dom"/>
</dbReference>
<dbReference type="Proteomes" id="UP000439903">
    <property type="component" value="Unassembled WGS sequence"/>
</dbReference>
<dbReference type="GO" id="GO:0005634">
    <property type="term" value="C:nucleus"/>
    <property type="evidence" value="ECO:0007669"/>
    <property type="project" value="UniProtKB-UniRule"/>
</dbReference>
<dbReference type="Pfam" id="PF00505">
    <property type="entry name" value="HMG_box"/>
    <property type="match status" value="1"/>
</dbReference>
<dbReference type="AlphaFoldDB" id="A0A8H4EH98"/>
<evidence type="ECO:0000313" key="4">
    <source>
        <dbReference type="Proteomes" id="UP000439903"/>
    </source>
</evidence>
<sequence>MAAAELDLSFPPIIKVDEFLSNEPEYRQPPNAYMIYRKVYNRTLKSKRMRLSLTSVSKLSSASWKKAPAEVKGWYKKFAAEVRQQHRKMYLRYKEVRPGPTKSDISSCKVWIFVPENPGQSSTNLETISTEITKNNVSNKNINIMDSNNFNDLNMYPLRSPYVPYNNNSPLMTTFTTY</sequence>
<evidence type="ECO:0000313" key="3">
    <source>
        <dbReference type="EMBL" id="KAF0483188.1"/>
    </source>
</evidence>
<dbReference type="EMBL" id="WTPW01000752">
    <property type="protein sequence ID" value="KAF0483188.1"/>
    <property type="molecule type" value="Genomic_DNA"/>
</dbReference>
<dbReference type="Gene3D" id="1.10.30.10">
    <property type="entry name" value="High mobility group box domain"/>
    <property type="match status" value="1"/>
</dbReference>
<gene>
    <name evidence="3" type="ORF">F8M41_023312</name>
</gene>
<evidence type="ECO:0000259" key="2">
    <source>
        <dbReference type="PROSITE" id="PS50118"/>
    </source>
</evidence>
<comment type="caution">
    <text evidence="3">The sequence shown here is derived from an EMBL/GenBank/DDBJ whole genome shotgun (WGS) entry which is preliminary data.</text>
</comment>
<dbReference type="SUPFAM" id="SSF47095">
    <property type="entry name" value="HMG-box"/>
    <property type="match status" value="1"/>
</dbReference>
<organism evidence="3 4">
    <name type="scientific">Gigaspora margarita</name>
    <dbReference type="NCBI Taxonomy" id="4874"/>
    <lineage>
        <taxon>Eukaryota</taxon>
        <taxon>Fungi</taxon>
        <taxon>Fungi incertae sedis</taxon>
        <taxon>Mucoromycota</taxon>
        <taxon>Glomeromycotina</taxon>
        <taxon>Glomeromycetes</taxon>
        <taxon>Diversisporales</taxon>
        <taxon>Gigasporaceae</taxon>
        <taxon>Gigaspora</taxon>
    </lineage>
</organism>
<dbReference type="SMART" id="SM00398">
    <property type="entry name" value="HMG"/>
    <property type="match status" value="1"/>
</dbReference>
<name>A0A8H4EH98_GIGMA</name>
<dbReference type="InterPro" id="IPR036910">
    <property type="entry name" value="HMG_box_dom_sf"/>
</dbReference>
<protein>
    <recommendedName>
        <fullName evidence="2">HMG box domain-containing protein</fullName>
    </recommendedName>
</protein>
<dbReference type="GO" id="GO:0003677">
    <property type="term" value="F:DNA binding"/>
    <property type="evidence" value="ECO:0007669"/>
    <property type="project" value="UniProtKB-UniRule"/>
</dbReference>
<evidence type="ECO:0000256" key="1">
    <source>
        <dbReference type="PROSITE-ProRule" id="PRU00267"/>
    </source>
</evidence>
<accession>A0A8H4EH98</accession>
<dbReference type="OrthoDB" id="2424860at2759"/>
<proteinExistence type="predicted"/>
<keyword evidence="1" id="KW-0539">Nucleus</keyword>